<sequence>MPSLVVNSDGVELYYYDSGVPKTTESTAPYMTLFVVHGLGFNGRLYKRVQALGLEAGLRIVAINRRGYAPSTPFAPADLAVLATGGTEEVKEAFLTARGIEVANFIDAFILQHDIPPISEDGKGGGVGLLGWSAGNTVTLSAIANLDKLPSEVQSRLARYLRALIIDEPPSMAIGFPLTEGCWLSFPDPTIPDREKNLFHCSWATAYFNHGDLSKRDPKLLSLAAPSLFRRPTIYSMTMEDIAELIDDSVFEGPNLFLSMPQHLVAFRKACLDRATRAGVPKMRVWAVVGDSTLSTCILAWWTMQDEDAAHGGGFVNFKMTEGVNHLIHWDDPSKALAIYLEAMV</sequence>
<dbReference type="Pfam" id="PF12697">
    <property type="entry name" value="Abhydrolase_6"/>
    <property type="match status" value="1"/>
</dbReference>
<dbReference type="RefSeq" id="XP_027619423.1">
    <property type="nucleotide sequence ID" value="XM_027763622.1"/>
</dbReference>
<dbReference type="OrthoDB" id="3251587at2759"/>
<gene>
    <name evidence="2" type="ORF">SCP_1303260</name>
</gene>
<dbReference type="InParanoid" id="A0A401H2C5"/>
<evidence type="ECO:0000313" key="3">
    <source>
        <dbReference type="Proteomes" id="UP000287166"/>
    </source>
</evidence>
<keyword evidence="3" id="KW-1185">Reference proteome</keyword>
<dbReference type="InterPro" id="IPR000073">
    <property type="entry name" value="AB_hydrolase_1"/>
</dbReference>
<proteinExistence type="predicted"/>
<dbReference type="Proteomes" id="UP000287166">
    <property type="component" value="Unassembled WGS sequence"/>
</dbReference>
<dbReference type="Gene3D" id="3.40.50.1820">
    <property type="entry name" value="alpha/beta hydrolase"/>
    <property type="match status" value="1"/>
</dbReference>
<protein>
    <submittedName>
        <fullName evidence="2">Alpha/beta-hydrolase</fullName>
    </submittedName>
</protein>
<name>A0A401H2C5_9APHY</name>
<dbReference type="SUPFAM" id="SSF53474">
    <property type="entry name" value="alpha/beta-Hydrolases"/>
    <property type="match status" value="1"/>
</dbReference>
<accession>A0A401H2C5</accession>
<dbReference type="GO" id="GO:0016787">
    <property type="term" value="F:hydrolase activity"/>
    <property type="evidence" value="ECO:0007669"/>
    <property type="project" value="UniProtKB-KW"/>
</dbReference>
<dbReference type="GeneID" id="38785427"/>
<keyword evidence="2" id="KW-0378">Hydrolase</keyword>
<organism evidence="2 3">
    <name type="scientific">Sparassis crispa</name>
    <dbReference type="NCBI Taxonomy" id="139825"/>
    <lineage>
        <taxon>Eukaryota</taxon>
        <taxon>Fungi</taxon>
        <taxon>Dikarya</taxon>
        <taxon>Basidiomycota</taxon>
        <taxon>Agaricomycotina</taxon>
        <taxon>Agaricomycetes</taxon>
        <taxon>Polyporales</taxon>
        <taxon>Sparassidaceae</taxon>
        <taxon>Sparassis</taxon>
    </lineage>
</organism>
<dbReference type="InterPro" id="IPR029058">
    <property type="entry name" value="AB_hydrolase_fold"/>
</dbReference>
<dbReference type="EMBL" id="BFAD01000013">
    <property type="protein sequence ID" value="GBE88510.1"/>
    <property type="molecule type" value="Genomic_DNA"/>
</dbReference>
<evidence type="ECO:0000313" key="2">
    <source>
        <dbReference type="EMBL" id="GBE88510.1"/>
    </source>
</evidence>
<dbReference type="AlphaFoldDB" id="A0A401H2C5"/>
<feature type="domain" description="AB hydrolase-1" evidence="1">
    <location>
        <begin position="34"/>
        <end position="338"/>
    </location>
</feature>
<reference evidence="2 3" key="1">
    <citation type="journal article" date="2018" name="Sci. Rep.">
        <title>Genome sequence of the cauliflower mushroom Sparassis crispa (Hanabiratake) and its association with beneficial usage.</title>
        <authorList>
            <person name="Kiyama R."/>
            <person name="Furutani Y."/>
            <person name="Kawaguchi K."/>
            <person name="Nakanishi T."/>
        </authorList>
    </citation>
    <scope>NUCLEOTIDE SEQUENCE [LARGE SCALE GENOMIC DNA]</scope>
</reference>
<comment type="caution">
    <text evidence="2">The sequence shown here is derived from an EMBL/GenBank/DDBJ whole genome shotgun (WGS) entry which is preliminary data.</text>
</comment>
<evidence type="ECO:0000259" key="1">
    <source>
        <dbReference type="Pfam" id="PF12697"/>
    </source>
</evidence>